<dbReference type="PANTHER" id="PTHR10655">
    <property type="entry name" value="LYSOPHOSPHOLIPASE-RELATED"/>
    <property type="match status" value="1"/>
</dbReference>
<protein>
    <recommendedName>
        <fullName evidence="3">Acyl-protein thioesterase 1</fullName>
        <ecNumber evidence="2">3.1.2.22</ecNumber>
    </recommendedName>
    <alternativeName>
        <fullName evidence="8">Palmitoyl-protein hydrolase</fullName>
    </alternativeName>
</protein>
<dbReference type="Pfam" id="PF02230">
    <property type="entry name" value="Abhydrolase_2"/>
    <property type="match status" value="2"/>
</dbReference>
<dbReference type="OrthoDB" id="2418081at2759"/>
<dbReference type="GO" id="GO:0006631">
    <property type="term" value="P:fatty acid metabolic process"/>
    <property type="evidence" value="ECO:0007669"/>
    <property type="project" value="UniProtKB-KW"/>
</dbReference>
<dbReference type="SUPFAM" id="SSF53474">
    <property type="entry name" value="alpha/beta-Hydrolases"/>
    <property type="match status" value="1"/>
</dbReference>
<comment type="catalytic activity">
    <reaction evidence="9">
        <text>S-hexadecanoyl-L-cysteinyl-[protein] + H2O = L-cysteinyl-[protein] + hexadecanoate + H(+)</text>
        <dbReference type="Rhea" id="RHEA:19233"/>
        <dbReference type="Rhea" id="RHEA-COMP:10131"/>
        <dbReference type="Rhea" id="RHEA-COMP:11032"/>
        <dbReference type="ChEBI" id="CHEBI:7896"/>
        <dbReference type="ChEBI" id="CHEBI:15377"/>
        <dbReference type="ChEBI" id="CHEBI:15378"/>
        <dbReference type="ChEBI" id="CHEBI:29950"/>
        <dbReference type="ChEBI" id="CHEBI:74151"/>
        <dbReference type="EC" id="3.1.2.22"/>
    </reaction>
</comment>
<keyword evidence="12" id="KW-1185">Reference proteome</keyword>
<evidence type="ECO:0000256" key="6">
    <source>
        <dbReference type="ARBA" id="ARBA00022832"/>
    </source>
</evidence>
<dbReference type="GO" id="GO:0005737">
    <property type="term" value="C:cytoplasm"/>
    <property type="evidence" value="ECO:0007669"/>
    <property type="project" value="TreeGrafter"/>
</dbReference>
<dbReference type="EMBL" id="KL648676">
    <property type="protein sequence ID" value="KEY66034.1"/>
    <property type="molecule type" value="Genomic_DNA"/>
</dbReference>
<evidence type="ECO:0000256" key="2">
    <source>
        <dbReference type="ARBA" id="ARBA00012423"/>
    </source>
</evidence>
<evidence type="ECO:0000256" key="8">
    <source>
        <dbReference type="ARBA" id="ARBA00031195"/>
    </source>
</evidence>
<evidence type="ECO:0000313" key="11">
    <source>
        <dbReference type="EMBL" id="KEY66034.1"/>
    </source>
</evidence>
<evidence type="ECO:0000256" key="1">
    <source>
        <dbReference type="ARBA" id="ARBA00006499"/>
    </source>
</evidence>
<keyword evidence="4" id="KW-0719">Serine esterase</keyword>
<comment type="similarity">
    <text evidence="1">Belongs to the AB hydrolase superfamily. AB hydrolase 2 family.</text>
</comment>
<feature type="domain" description="Phospholipase/carboxylesterase/thioesterase" evidence="10">
    <location>
        <begin position="117"/>
        <end position="256"/>
    </location>
</feature>
<sequence length="263" mass="28381">MASSLRRTAPLILPAAGRHTATVIFVHGLGDTGHGWASAVDHWRSRNHLNEVKFVLPHAPHIPISVNGGMQMPGWFDLVSTDEPRCAPQLPTVLTRRAPHQKTLGTTLEQARMQAPNDDAPGILASRAYLHSLVQDEVSNGIPSERVVLGGFSQGGAISIFAGLTAPFKLAGIIGLSSWLLLGPGFRDHVPSGDINKSTPVLMGQGDEDPLVRYEWANETQKMLSAWGYDVTLKTYRGMGHSACLEELDEVEAFLASRLPAQG</sequence>
<dbReference type="Proteomes" id="UP000028045">
    <property type="component" value="Unassembled WGS sequence"/>
</dbReference>
<dbReference type="InterPro" id="IPR050565">
    <property type="entry name" value="LYPA1-2/EST-like"/>
</dbReference>
<dbReference type="EC" id="3.1.2.22" evidence="2"/>
<evidence type="ECO:0000256" key="4">
    <source>
        <dbReference type="ARBA" id="ARBA00022487"/>
    </source>
</evidence>
<evidence type="ECO:0000256" key="9">
    <source>
        <dbReference type="ARBA" id="ARBA00047337"/>
    </source>
</evidence>
<dbReference type="PANTHER" id="PTHR10655:SF17">
    <property type="entry name" value="LYSOPHOSPHOLIPASE-LIKE PROTEIN 1"/>
    <property type="match status" value="1"/>
</dbReference>
<evidence type="ECO:0000259" key="10">
    <source>
        <dbReference type="Pfam" id="PF02230"/>
    </source>
</evidence>
<feature type="domain" description="Phospholipase/carboxylesterase/thioesterase" evidence="10">
    <location>
        <begin position="12"/>
        <end position="83"/>
    </location>
</feature>
<dbReference type="GO" id="GO:0008474">
    <property type="term" value="F:palmitoyl-(protein) hydrolase activity"/>
    <property type="evidence" value="ECO:0007669"/>
    <property type="project" value="UniProtKB-EC"/>
</dbReference>
<gene>
    <name evidence="11" type="ORF">S7711_06941</name>
</gene>
<evidence type="ECO:0000313" key="12">
    <source>
        <dbReference type="Proteomes" id="UP000028045"/>
    </source>
</evidence>
<dbReference type="InterPro" id="IPR003140">
    <property type="entry name" value="PLipase/COase/thioEstase"/>
</dbReference>
<comment type="function">
    <text evidence="7">Hydrolyzes fatty acids from S-acylated cysteine residues in proteins with a strong preference for palmitoylated G-alpha proteins over other acyl substrates. Mediates the deacylation of G-alpha proteins such as GPA1 in vivo, but has weak or no activity toward palmitoylated Ras proteins. Has weak lysophospholipase activity in vitro; however such activity may not exist in vivo.</text>
</comment>
<dbReference type="GO" id="GO:0052689">
    <property type="term" value="F:carboxylic ester hydrolase activity"/>
    <property type="evidence" value="ECO:0007669"/>
    <property type="project" value="UniProtKB-KW"/>
</dbReference>
<keyword evidence="5" id="KW-0378">Hydrolase</keyword>
<evidence type="ECO:0000256" key="3">
    <source>
        <dbReference type="ARBA" id="ARBA00014923"/>
    </source>
</evidence>
<dbReference type="Gene3D" id="3.40.50.1820">
    <property type="entry name" value="alpha/beta hydrolase"/>
    <property type="match status" value="1"/>
</dbReference>
<dbReference type="AlphaFoldDB" id="A0A084AL55"/>
<evidence type="ECO:0000256" key="5">
    <source>
        <dbReference type="ARBA" id="ARBA00022801"/>
    </source>
</evidence>
<name>A0A084AL55_STACB</name>
<keyword evidence="6" id="KW-0443">Lipid metabolism</keyword>
<reference evidence="11 12" key="1">
    <citation type="journal article" date="2014" name="BMC Genomics">
        <title>Comparative genome sequencing reveals chemotype-specific gene clusters in the toxigenic black mold Stachybotrys.</title>
        <authorList>
            <person name="Semeiks J."/>
            <person name="Borek D."/>
            <person name="Otwinowski Z."/>
            <person name="Grishin N.V."/>
        </authorList>
    </citation>
    <scope>NUCLEOTIDE SEQUENCE [LARGE SCALE GENOMIC DNA]</scope>
    <source>
        <strain evidence="12">CBS 109288 / IBT 7711</strain>
    </source>
</reference>
<proteinExistence type="inferred from homology"/>
<dbReference type="InterPro" id="IPR029058">
    <property type="entry name" value="AB_hydrolase_fold"/>
</dbReference>
<dbReference type="HOGENOM" id="CLU_049413_3_1_1"/>
<organism evidence="11 12">
    <name type="scientific">Stachybotrys chartarum (strain CBS 109288 / IBT 7711)</name>
    <name type="common">Toxic black mold</name>
    <name type="synonym">Stilbospora chartarum</name>
    <dbReference type="NCBI Taxonomy" id="1280523"/>
    <lineage>
        <taxon>Eukaryota</taxon>
        <taxon>Fungi</taxon>
        <taxon>Dikarya</taxon>
        <taxon>Ascomycota</taxon>
        <taxon>Pezizomycotina</taxon>
        <taxon>Sordariomycetes</taxon>
        <taxon>Hypocreomycetidae</taxon>
        <taxon>Hypocreales</taxon>
        <taxon>Stachybotryaceae</taxon>
        <taxon>Stachybotrys</taxon>
    </lineage>
</organism>
<evidence type="ECO:0000256" key="7">
    <source>
        <dbReference type="ARBA" id="ARBA00029392"/>
    </source>
</evidence>
<keyword evidence="6" id="KW-0276">Fatty acid metabolism</keyword>
<accession>A0A084AL55</accession>